<dbReference type="InParanoid" id="A0A5J5ETP8"/>
<dbReference type="Proteomes" id="UP000326924">
    <property type="component" value="Unassembled WGS sequence"/>
</dbReference>
<name>A0A5J5ETP8_9PEZI</name>
<dbReference type="AlphaFoldDB" id="A0A5J5ETP8"/>
<dbReference type="EMBL" id="VXIS01000129">
    <property type="protein sequence ID" value="KAA8902655.1"/>
    <property type="molecule type" value="Genomic_DNA"/>
</dbReference>
<organism evidence="1 2">
    <name type="scientific">Sphaerosporella brunnea</name>
    <dbReference type="NCBI Taxonomy" id="1250544"/>
    <lineage>
        <taxon>Eukaryota</taxon>
        <taxon>Fungi</taxon>
        <taxon>Dikarya</taxon>
        <taxon>Ascomycota</taxon>
        <taxon>Pezizomycotina</taxon>
        <taxon>Pezizomycetes</taxon>
        <taxon>Pezizales</taxon>
        <taxon>Pyronemataceae</taxon>
        <taxon>Sphaerosporella</taxon>
    </lineage>
</organism>
<comment type="caution">
    <text evidence="1">The sequence shown here is derived from an EMBL/GenBank/DDBJ whole genome shotgun (WGS) entry which is preliminary data.</text>
</comment>
<gene>
    <name evidence="1" type="ORF">FN846DRAFT_908467</name>
</gene>
<proteinExistence type="predicted"/>
<reference evidence="1 2" key="1">
    <citation type="submission" date="2019-09" db="EMBL/GenBank/DDBJ databases">
        <title>Draft genome of the ectomycorrhizal ascomycete Sphaerosporella brunnea.</title>
        <authorList>
            <consortium name="DOE Joint Genome Institute"/>
            <person name="Benucci G.M."/>
            <person name="Marozzi G."/>
            <person name="Antonielli L."/>
            <person name="Sanchez S."/>
            <person name="Marco P."/>
            <person name="Wang X."/>
            <person name="Falini L.B."/>
            <person name="Barry K."/>
            <person name="Haridas S."/>
            <person name="Lipzen A."/>
            <person name="Labutti K."/>
            <person name="Grigoriev I.V."/>
            <person name="Murat C."/>
            <person name="Martin F."/>
            <person name="Albertini E."/>
            <person name="Donnini D."/>
            <person name="Bonito G."/>
        </authorList>
    </citation>
    <scope>NUCLEOTIDE SEQUENCE [LARGE SCALE GENOMIC DNA]</scope>
    <source>
        <strain evidence="1 2">Sb_GMNB300</strain>
    </source>
</reference>
<evidence type="ECO:0000313" key="2">
    <source>
        <dbReference type="Proteomes" id="UP000326924"/>
    </source>
</evidence>
<protein>
    <submittedName>
        <fullName evidence="1">Uncharacterized protein</fullName>
    </submittedName>
</protein>
<sequence>MDHSPSVPVLPAVHEVEGGPTLAPTHEIHQRTRISRCHAMTGFIPEGLTGDLWQSDCPGEANRRVRECGSQGNSLEDKDPSDLAKEIADSQVCGARDRDVVRAVAVTRCEPEISAVTQVLSNPLQQYSRPPSTEGVTHEQTVNYKLVLREVDVAWGPADVMTFTRMCGDAYLRRNNRENVAQPAPANLLRHLLSDQTGQEFVKFARGEERKVRDMISLIEDRPPPISHLLQDIDAATVGDTIEAFEARVRHHKLGSRRMKNMLEFALGVRMLRPVSDDDRAKSLHQHVSSINP</sequence>
<accession>A0A5J5ETP8</accession>
<keyword evidence="2" id="KW-1185">Reference proteome</keyword>
<evidence type="ECO:0000313" key="1">
    <source>
        <dbReference type="EMBL" id="KAA8902655.1"/>
    </source>
</evidence>